<evidence type="ECO:0000313" key="2">
    <source>
        <dbReference type="Proteomes" id="UP000604117"/>
    </source>
</evidence>
<dbReference type="CDD" id="cd00565">
    <property type="entry name" value="Ubl_ThiS"/>
    <property type="match status" value="1"/>
</dbReference>
<keyword evidence="2" id="KW-1185">Reference proteome</keyword>
<accession>A0ABQ4CRC0</accession>
<dbReference type="SUPFAM" id="SSF54285">
    <property type="entry name" value="MoaD/ThiS"/>
    <property type="match status" value="1"/>
</dbReference>
<gene>
    <name evidence="1" type="ORF">Asi02nite_33380</name>
</gene>
<proteinExistence type="predicted"/>
<reference evidence="1 2" key="1">
    <citation type="submission" date="2021-01" db="EMBL/GenBank/DDBJ databases">
        <title>Whole genome shotgun sequence of Asanoa siamensis NBRC 107932.</title>
        <authorList>
            <person name="Komaki H."/>
            <person name="Tamura T."/>
        </authorList>
    </citation>
    <scope>NUCLEOTIDE SEQUENCE [LARGE SCALE GENOMIC DNA]</scope>
    <source>
        <strain evidence="1 2">NBRC 107932</strain>
    </source>
</reference>
<dbReference type="Proteomes" id="UP000604117">
    <property type="component" value="Unassembled WGS sequence"/>
</dbReference>
<dbReference type="InterPro" id="IPR016155">
    <property type="entry name" value="Mopterin_synth/thiamin_S_b"/>
</dbReference>
<protein>
    <submittedName>
        <fullName evidence="1">Thiamine biosynthesis protein ThiS</fullName>
    </submittedName>
</protein>
<organism evidence="1 2">
    <name type="scientific">Asanoa siamensis</name>
    <dbReference type="NCBI Taxonomy" id="926357"/>
    <lineage>
        <taxon>Bacteria</taxon>
        <taxon>Bacillati</taxon>
        <taxon>Actinomycetota</taxon>
        <taxon>Actinomycetes</taxon>
        <taxon>Micromonosporales</taxon>
        <taxon>Micromonosporaceae</taxon>
        <taxon>Asanoa</taxon>
    </lineage>
</organism>
<dbReference type="Gene3D" id="3.10.20.30">
    <property type="match status" value="1"/>
</dbReference>
<dbReference type="PANTHER" id="PTHR34472">
    <property type="entry name" value="SULFUR CARRIER PROTEIN THIS"/>
    <property type="match status" value="1"/>
</dbReference>
<dbReference type="NCBIfam" id="TIGR01683">
    <property type="entry name" value="thiS"/>
    <property type="match status" value="1"/>
</dbReference>
<dbReference type="RefSeq" id="WP_203713935.1">
    <property type="nucleotide sequence ID" value="NZ_BONE01000024.1"/>
</dbReference>
<evidence type="ECO:0000313" key="1">
    <source>
        <dbReference type="EMBL" id="GIF73820.1"/>
    </source>
</evidence>
<sequence>MTVTVNGETVDLAPPVTVAALVATRTDQRRVAVARNGEVVPRSEWASTPLSDGDEVEILVAVAGG</sequence>
<dbReference type="InterPro" id="IPR010035">
    <property type="entry name" value="Thi_S"/>
</dbReference>
<name>A0ABQ4CRC0_9ACTN</name>
<dbReference type="Pfam" id="PF02597">
    <property type="entry name" value="ThiS"/>
    <property type="match status" value="1"/>
</dbReference>
<dbReference type="InterPro" id="IPR003749">
    <property type="entry name" value="ThiS/MoaD-like"/>
</dbReference>
<dbReference type="PANTHER" id="PTHR34472:SF1">
    <property type="entry name" value="SULFUR CARRIER PROTEIN THIS"/>
    <property type="match status" value="1"/>
</dbReference>
<dbReference type="InterPro" id="IPR012675">
    <property type="entry name" value="Beta-grasp_dom_sf"/>
</dbReference>
<comment type="caution">
    <text evidence="1">The sequence shown here is derived from an EMBL/GenBank/DDBJ whole genome shotgun (WGS) entry which is preliminary data.</text>
</comment>
<dbReference type="EMBL" id="BONE01000024">
    <property type="protein sequence ID" value="GIF73820.1"/>
    <property type="molecule type" value="Genomic_DNA"/>
</dbReference>